<dbReference type="GO" id="GO:0061630">
    <property type="term" value="F:ubiquitin protein ligase activity"/>
    <property type="evidence" value="ECO:0007669"/>
    <property type="project" value="UniProtKB-EC"/>
</dbReference>
<keyword evidence="8" id="KW-0833">Ubl conjugation pathway</keyword>
<dbReference type="InterPro" id="IPR001841">
    <property type="entry name" value="Znf_RING"/>
</dbReference>
<sequence>FNFQRTTIRCDLAGARGKFILLLLLPLPQSKEPSRSPPPLRTPCRRIPDRDRPHRHPPLPSGRPPAVEGEGDTPMGLGPSKRRDDWQHPHPHQYQYPPLPPSSSSSSSSNPLPSASQNPPIPSLSPPPPPPPPPAPPQPSYAFAANSPYSSPPYPPGVPYPAPSPHAGHAYRYYSQYAPGGYANPPGRVFPGRSNYQYYAPGRGGAWWPPPAPLPHPAPPSSSLMVPPPYVEHQKAVTIKNNVNLHKDTIQLEQDEENPDHHLVSFTFDSSVDGSITIFYFAKEGKNCSFLPVYPDIYMPVRVPFQKGLGQKFRQPSGSGIDLGFFELDDLSKPSPGDIFPLVVSANACPAPTHSDDGPSQPPAASGAQITQAVLEKKSDGQFQVKVIKQILWVDGGRYELKEIFGLANSAKSEEDDDDLGKECVICMTEPKDTAVLPCRHMCMCSECAKALRLQSNKCPICRQPVEELMEIKVNSSSATGTEV</sequence>
<name>A0A1D1YF74_9ARAE</name>
<dbReference type="GO" id="GO:0005524">
    <property type="term" value="F:ATP binding"/>
    <property type="evidence" value="ECO:0007669"/>
    <property type="project" value="InterPro"/>
</dbReference>
<dbReference type="InterPro" id="IPR001412">
    <property type="entry name" value="aa-tRNA-synth_I_CS"/>
</dbReference>
<dbReference type="GO" id="GO:0016567">
    <property type="term" value="P:protein ubiquitination"/>
    <property type="evidence" value="ECO:0007669"/>
    <property type="project" value="TreeGrafter"/>
</dbReference>
<feature type="compositionally biased region" description="Low complexity" evidence="13">
    <location>
        <begin position="92"/>
        <end position="118"/>
    </location>
</feature>
<accession>A0A1D1YF74</accession>
<feature type="domain" description="RING-type" evidence="14">
    <location>
        <begin position="424"/>
        <end position="463"/>
    </location>
</feature>
<evidence type="ECO:0000256" key="6">
    <source>
        <dbReference type="ARBA" id="ARBA00022723"/>
    </source>
</evidence>
<keyword evidence="4" id="KW-0808">Transferase</keyword>
<dbReference type="InterPro" id="IPR058981">
    <property type="entry name" value="MGRN1/RNF157-like_N"/>
</dbReference>
<organism evidence="15">
    <name type="scientific">Anthurium amnicola</name>
    <dbReference type="NCBI Taxonomy" id="1678845"/>
    <lineage>
        <taxon>Eukaryota</taxon>
        <taxon>Viridiplantae</taxon>
        <taxon>Streptophyta</taxon>
        <taxon>Embryophyta</taxon>
        <taxon>Tracheophyta</taxon>
        <taxon>Spermatophyta</taxon>
        <taxon>Magnoliopsida</taxon>
        <taxon>Liliopsida</taxon>
        <taxon>Araceae</taxon>
        <taxon>Pothoideae</taxon>
        <taxon>Potheae</taxon>
        <taxon>Anthurium</taxon>
    </lineage>
</organism>
<dbReference type="InterPro" id="IPR013083">
    <property type="entry name" value="Znf_RING/FYVE/PHD"/>
</dbReference>
<feature type="region of interest" description="Disordered" evidence="13">
    <location>
        <begin position="29"/>
        <end position="148"/>
    </location>
</feature>
<dbReference type="GO" id="GO:0008270">
    <property type="term" value="F:zinc ion binding"/>
    <property type="evidence" value="ECO:0007669"/>
    <property type="project" value="UniProtKB-KW"/>
</dbReference>
<dbReference type="FunFam" id="3.30.40.10:FF:000115">
    <property type="entry name" value="probable E3 ubiquitin-protein ligase LOG2"/>
    <property type="match status" value="1"/>
</dbReference>
<dbReference type="PANTHER" id="PTHR22996:SF4">
    <property type="entry name" value="E3 UBIQUITIN-PROTEIN LIGASE LUL4-RELATED"/>
    <property type="match status" value="1"/>
</dbReference>
<feature type="non-terminal residue" evidence="15">
    <location>
        <position position="1"/>
    </location>
</feature>
<dbReference type="EMBL" id="GDJX01014670">
    <property type="protein sequence ID" value="JAT53266.1"/>
    <property type="molecule type" value="Transcribed_RNA"/>
</dbReference>
<dbReference type="EC" id="2.3.2.27" evidence="3"/>
<dbReference type="CDD" id="cd16789">
    <property type="entry name" value="mRING-HC-C3HC5_MGRN1-like"/>
    <property type="match status" value="1"/>
</dbReference>
<feature type="compositionally biased region" description="Pro residues" evidence="13">
    <location>
        <begin position="119"/>
        <end position="139"/>
    </location>
</feature>
<keyword evidence="10" id="KW-0449">Lipoprotein</keyword>
<comment type="pathway">
    <text evidence="2">Protein modification; protein ubiquitination.</text>
</comment>
<proteinExistence type="inferred from homology"/>
<keyword evidence="6" id="KW-0479">Metal-binding</keyword>
<comment type="catalytic activity">
    <reaction evidence="1">
        <text>S-ubiquitinyl-[E2 ubiquitin-conjugating enzyme]-L-cysteine + [acceptor protein]-L-lysine = [E2 ubiquitin-conjugating enzyme]-L-cysteine + N(6)-ubiquitinyl-[acceptor protein]-L-lysine.</text>
        <dbReference type="EC" id="2.3.2.27"/>
    </reaction>
</comment>
<dbReference type="Pfam" id="PF26192">
    <property type="entry name" value="RNF157-like_N"/>
    <property type="match status" value="1"/>
</dbReference>
<evidence type="ECO:0000256" key="1">
    <source>
        <dbReference type="ARBA" id="ARBA00000900"/>
    </source>
</evidence>
<evidence type="ECO:0000256" key="11">
    <source>
        <dbReference type="ARBA" id="ARBA00025721"/>
    </source>
</evidence>
<evidence type="ECO:0000256" key="3">
    <source>
        <dbReference type="ARBA" id="ARBA00012483"/>
    </source>
</evidence>
<dbReference type="Gene3D" id="3.30.40.10">
    <property type="entry name" value="Zinc/RING finger domain, C3HC4 (zinc finger)"/>
    <property type="match status" value="1"/>
</dbReference>
<evidence type="ECO:0000256" key="10">
    <source>
        <dbReference type="ARBA" id="ARBA00023288"/>
    </source>
</evidence>
<evidence type="ECO:0000256" key="8">
    <source>
        <dbReference type="ARBA" id="ARBA00022786"/>
    </source>
</evidence>
<keyword evidence="7 12" id="KW-0863">Zinc-finger</keyword>
<dbReference type="AlphaFoldDB" id="A0A1D1YF74"/>
<evidence type="ECO:0000256" key="4">
    <source>
        <dbReference type="ARBA" id="ARBA00022679"/>
    </source>
</evidence>
<evidence type="ECO:0000256" key="9">
    <source>
        <dbReference type="ARBA" id="ARBA00022833"/>
    </source>
</evidence>
<evidence type="ECO:0000259" key="14">
    <source>
        <dbReference type="PROSITE" id="PS50089"/>
    </source>
</evidence>
<dbReference type="SUPFAM" id="SSF57850">
    <property type="entry name" value="RING/U-box"/>
    <property type="match status" value="1"/>
</dbReference>
<evidence type="ECO:0000313" key="15">
    <source>
        <dbReference type="EMBL" id="JAT53266.1"/>
    </source>
</evidence>
<dbReference type="Pfam" id="PF13920">
    <property type="entry name" value="zf-C3HC4_3"/>
    <property type="match status" value="1"/>
</dbReference>
<dbReference type="SMART" id="SM00184">
    <property type="entry name" value="RING"/>
    <property type="match status" value="1"/>
</dbReference>
<reference evidence="15" key="1">
    <citation type="submission" date="2015-07" db="EMBL/GenBank/DDBJ databases">
        <title>Transcriptome Assembly of Anthurium amnicola.</title>
        <authorList>
            <person name="Suzuki J."/>
        </authorList>
    </citation>
    <scope>NUCLEOTIDE SEQUENCE</scope>
</reference>
<evidence type="ECO:0000256" key="2">
    <source>
        <dbReference type="ARBA" id="ARBA00004906"/>
    </source>
</evidence>
<dbReference type="InterPro" id="IPR045195">
    <property type="entry name" value="LOG2-like_mRING_C3HC5"/>
</dbReference>
<evidence type="ECO:0000256" key="7">
    <source>
        <dbReference type="ARBA" id="ARBA00022771"/>
    </source>
</evidence>
<dbReference type="PROSITE" id="PS50089">
    <property type="entry name" value="ZF_RING_2"/>
    <property type="match status" value="1"/>
</dbReference>
<evidence type="ECO:0000256" key="5">
    <source>
        <dbReference type="ARBA" id="ARBA00022707"/>
    </source>
</evidence>
<protein>
    <recommendedName>
        <fullName evidence="3">RING-type E3 ubiquitin transferase</fullName>
        <ecNumber evidence="3">2.3.2.27</ecNumber>
    </recommendedName>
</protein>
<keyword evidence="5" id="KW-0519">Myristate</keyword>
<gene>
    <name evidence="15" type="primary">MGRN1_0</name>
    <name evidence="15" type="ORF">g.37932</name>
</gene>
<dbReference type="PROSITE" id="PS00178">
    <property type="entry name" value="AA_TRNA_LIGASE_I"/>
    <property type="match status" value="1"/>
</dbReference>
<dbReference type="PANTHER" id="PTHR22996">
    <property type="entry name" value="MAHOGUNIN"/>
    <property type="match status" value="1"/>
</dbReference>
<dbReference type="GO" id="GO:0004812">
    <property type="term" value="F:aminoacyl-tRNA ligase activity"/>
    <property type="evidence" value="ECO:0007669"/>
    <property type="project" value="InterPro"/>
</dbReference>
<dbReference type="GO" id="GO:0006418">
    <property type="term" value="P:tRNA aminoacylation for protein translation"/>
    <property type="evidence" value="ECO:0007669"/>
    <property type="project" value="InterPro"/>
</dbReference>
<evidence type="ECO:0000256" key="12">
    <source>
        <dbReference type="PROSITE-ProRule" id="PRU00175"/>
    </source>
</evidence>
<comment type="similarity">
    <text evidence="11">Belongs to the RING-type zinc finger family. LOG2 subfamily.</text>
</comment>
<keyword evidence="9" id="KW-0862">Zinc</keyword>
<dbReference type="InterPro" id="IPR045194">
    <property type="entry name" value="MGRN1/RNF157-like"/>
</dbReference>
<evidence type="ECO:0000256" key="13">
    <source>
        <dbReference type="SAM" id="MobiDB-lite"/>
    </source>
</evidence>